<organism evidence="2 3">
    <name type="scientific">Diaporthe australafricana</name>
    <dbReference type="NCBI Taxonomy" id="127596"/>
    <lineage>
        <taxon>Eukaryota</taxon>
        <taxon>Fungi</taxon>
        <taxon>Dikarya</taxon>
        <taxon>Ascomycota</taxon>
        <taxon>Pezizomycotina</taxon>
        <taxon>Sordariomycetes</taxon>
        <taxon>Sordariomycetidae</taxon>
        <taxon>Diaporthales</taxon>
        <taxon>Diaporthaceae</taxon>
        <taxon>Diaporthe</taxon>
    </lineage>
</organism>
<keyword evidence="1" id="KW-0812">Transmembrane</keyword>
<dbReference type="EMBL" id="JAWRVE010000003">
    <property type="protein sequence ID" value="KAL1882905.1"/>
    <property type="molecule type" value="Genomic_DNA"/>
</dbReference>
<feature type="transmembrane region" description="Helical" evidence="1">
    <location>
        <begin position="140"/>
        <end position="163"/>
    </location>
</feature>
<feature type="transmembrane region" description="Helical" evidence="1">
    <location>
        <begin position="267"/>
        <end position="285"/>
    </location>
</feature>
<dbReference type="Proteomes" id="UP001583177">
    <property type="component" value="Unassembled WGS sequence"/>
</dbReference>
<evidence type="ECO:0000256" key="1">
    <source>
        <dbReference type="SAM" id="Phobius"/>
    </source>
</evidence>
<protein>
    <recommendedName>
        <fullName evidence="4">Copper transporter</fullName>
    </recommendedName>
</protein>
<evidence type="ECO:0008006" key="4">
    <source>
        <dbReference type="Google" id="ProtNLM"/>
    </source>
</evidence>
<reference evidence="2 3" key="1">
    <citation type="journal article" date="2024" name="IMA Fungus">
        <title>IMA Genome - F19 : A genome assembly and annotation guide to empower mycologists, including annotated draft genome sequences of Ceratocystis pirilliformis, Diaporthe australafricana, Fusarium ophioides, Paecilomyces lecythidis, and Sporothrix stenoceras.</title>
        <authorList>
            <person name="Aylward J."/>
            <person name="Wilson A.M."/>
            <person name="Visagie C.M."/>
            <person name="Spraker J."/>
            <person name="Barnes I."/>
            <person name="Buitendag C."/>
            <person name="Ceriani C."/>
            <person name="Del Mar Angel L."/>
            <person name="du Plessis D."/>
            <person name="Fuchs T."/>
            <person name="Gasser K."/>
            <person name="Kramer D."/>
            <person name="Li W."/>
            <person name="Munsamy K."/>
            <person name="Piso A."/>
            <person name="Price J.L."/>
            <person name="Sonnekus B."/>
            <person name="Thomas C."/>
            <person name="van der Nest A."/>
            <person name="van Dijk A."/>
            <person name="van Heerden A."/>
            <person name="van Vuuren N."/>
            <person name="Yilmaz N."/>
            <person name="Duong T.A."/>
            <person name="van der Merwe N.A."/>
            <person name="Wingfield M.J."/>
            <person name="Wingfield B.D."/>
        </authorList>
    </citation>
    <scope>NUCLEOTIDE SEQUENCE [LARGE SCALE GENOMIC DNA]</scope>
    <source>
        <strain evidence="2 3">CMW 18300</strain>
    </source>
</reference>
<accession>A0ABR3Y4N8</accession>
<keyword evidence="1" id="KW-1133">Transmembrane helix</keyword>
<proteinExistence type="predicted"/>
<evidence type="ECO:0000313" key="2">
    <source>
        <dbReference type="EMBL" id="KAL1882905.1"/>
    </source>
</evidence>
<name>A0ABR3Y4N8_9PEZI</name>
<evidence type="ECO:0000313" key="3">
    <source>
        <dbReference type="Proteomes" id="UP001583177"/>
    </source>
</evidence>
<keyword evidence="3" id="KW-1185">Reference proteome</keyword>
<feature type="transmembrane region" description="Helical" evidence="1">
    <location>
        <begin position="68"/>
        <end position="98"/>
    </location>
</feature>
<feature type="transmembrane region" description="Helical" evidence="1">
    <location>
        <begin position="292"/>
        <end position="313"/>
    </location>
</feature>
<gene>
    <name evidence="2" type="ORF">Daus18300_000543</name>
</gene>
<keyword evidence="1" id="KW-0472">Membrane</keyword>
<comment type="caution">
    <text evidence="2">The sequence shown here is derived from an EMBL/GenBank/DDBJ whole genome shotgun (WGS) entry which is preliminary data.</text>
</comment>
<sequence>MPPPPTPHPLPTIFLLVYSYSPPSIALLNPRQSIASDTDCILKHQINPIGAATMLAVSDYSVDDMEGLILGVSAIGLLLLILYRLFFHFFPALFFWFLSLICSPQAKTPAVGPIDEFGNPQPPPGHTVASMLKLCVRKSVSFLFVTGLMQAMFYLVAMSWMFVSMSLDISTIETTSTSDADTFEIPTSTTSFSAPSYSTPTPAPVGKRTSMMRTAMPIPTPTALGSTMPSSMPSPVPASALSPDPFVQIFTFDKPFPAWVMMQYFDLPIHTAFAIALLIHLLLRCSDRVFSLLARALAIWVVSYLAAAAVMLASSRYDVDHSLSLVIAILVFMA</sequence>